<comment type="catalytic activity">
    <reaction evidence="5">
        <text>Co-precorrin-6B + S-adenosyl-L-methionine = Co-precorrin-7 + S-adenosyl-L-homocysteine + CO2</text>
        <dbReference type="Rhea" id="RHEA:36067"/>
        <dbReference type="ChEBI" id="CHEBI:16526"/>
        <dbReference type="ChEBI" id="CHEBI:57856"/>
        <dbReference type="ChEBI" id="CHEBI:59789"/>
        <dbReference type="ChEBI" id="CHEBI:70791"/>
        <dbReference type="ChEBI" id="CHEBI:72780"/>
        <dbReference type="EC" id="2.1.1.196"/>
    </reaction>
</comment>
<keyword evidence="8" id="KW-1185">Reference proteome</keyword>
<dbReference type="Gene3D" id="3.40.50.150">
    <property type="entry name" value="Vaccinia Virus protein VP39"/>
    <property type="match status" value="1"/>
</dbReference>
<dbReference type="PANTHER" id="PTHR43182:SF1">
    <property type="entry name" value="COBALT-PRECORRIN-7 C(5)-METHYLTRANSFERASE"/>
    <property type="match status" value="1"/>
</dbReference>
<protein>
    <recommendedName>
        <fullName evidence="5">Probable cobalt-precorrin-6B C(15)-methyltransferase (decarboxylating)</fullName>
        <ecNumber evidence="5">2.1.1.196</ecNumber>
    </recommendedName>
</protein>
<dbReference type="GeneID" id="9752859"/>
<gene>
    <name evidence="5" type="primary">cbiT</name>
    <name evidence="7" type="ordered locus">Vdis_1911</name>
</gene>
<evidence type="ECO:0000313" key="8">
    <source>
        <dbReference type="Proteomes" id="UP000006681"/>
    </source>
</evidence>
<dbReference type="UniPathway" id="UPA00148">
    <property type="reaction ID" value="UER00229"/>
</dbReference>
<keyword evidence="1 5" id="KW-0169">Cobalamin biosynthesis</keyword>
<dbReference type="CDD" id="cd02440">
    <property type="entry name" value="AdoMet_MTases"/>
    <property type="match status" value="1"/>
</dbReference>
<dbReference type="SUPFAM" id="SSF53335">
    <property type="entry name" value="S-adenosyl-L-methionine-dependent methyltransferases"/>
    <property type="match status" value="1"/>
</dbReference>
<dbReference type="EC" id="2.1.1.196" evidence="5"/>
<evidence type="ECO:0000256" key="4">
    <source>
        <dbReference type="ARBA" id="ARBA00022691"/>
    </source>
</evidence>
<dbReference type="NCBIfam" id="NF001556">
    <property type="entry name" value="PRK00377.1"/>
    <property type="match status" value="1"/>
</dbReference>
<dbReference type="AlphaFoldDB" id="E1QNJ5"/>
<dbReference type="EMBL" id="CP002100">
    <property type="protein sequence ID" value="ADN51283.1"/>
    <property type="molecule type" value="Genomic_DNA"/>
</dbReference>
<evidence type="ECO:0000256" key="1">
    <source>
        <dbReference type="ARBA" id="ARBA00022573"/>
    </source>
</evidence>
<comment type="function">
    <text evidence="5">Catalyzes the methylation of C-15 in cobalt-precorrin-6B followed by the decarboxylation of C-12 to form cobalt-precorrin-7.</text>
</comment>
<dbReference type="eggNOG" id="arCOG00977">
    <property type="taxonomic scope" value="Archaea"/>
</dbReference>
<dbReference type="KEGG" id="vdi:Vdis_1911"/>
<evidence type="ECO:0000256" key="2">
    <source>
        <dbReference type="ARBA" id="ARBA00022603"/>
    </source>
</evidence>
<evidence type="ECO:0000313" key="7">
    <source>
        <dbReference type="EMBL" id="ADN51283.1"/>
    </source>
</evidence>
<dbReference type="STRING" id="572478.Vdis_1911"/>
<feature type="binding site" evidence="5">
    <location>
        <begin position="51"/>
        <end position="55"/>
    </location>
    <ligand>
        <name>S-adenosyl-L-methionine</name>
        <dbReference type="ChEBI" id="CHEBI:59789"/>
    </ligand>
</feature>
<dbReference type="GO" id="GO:0008276">
    <property type="term" value="F:protein methyltransferase activity"/>
    <property type="evidence" value="ECO:0007669"/>
    <property type="project" value="InterPro"/>
</dbReference>
<comment type="similarity">
    <text evidence="5">Belongs to the methyltransferase superfamily. Archaeal-type CbiT family.</text>
</comment>
<dbReference type="NCBIfam" id="TIGR02469">
    <property type="entry name" value="CbiT"/>
    <property type="match status" value="1"/>
</dbReference>
<feature type="binding site" evidence="5">
    <location>
        <position position="27"/>
    </location>
    <ligand>
        <name>S-adenosyl-L-methionine</name>
        <dbReference type="ChEBI" id="CHEBI:59789"/>
    </ligand>
</feature>
<dbReference type="InterPro" id="IPR029063">
    <property type="entry name" value="SAM-dependent_MTases_sf"/>
</dbReference>
<evidence type="ECO:0000256" key="3">
    <source>
        <dbReference type="ARBA" id="ARBA00022679"/>
    </source>
</evidence>
<evidence type="ECO:0000259" key="6">
    <source>
        <dbReference type="Pfam" id="PF13847"/>
    </source>
</evidence>
<organism evidence="7 8">
    <name type="scientific">Vulcanisaeta distributa (strain DSM 14429 / JCM 11212 / NBRC 100878 / IC-017)</name>
    <dbReference type="NCBI Taxonomy" id="572478"/>
    <lineage>
        <taxon>Archaea</taxon>
        <taxon>Thermoproteota</taxon>
        <taxon>Thermoprotei</taxon>
        <taxon>Thermoproteales</taxon>
        <taxon>Thermoproteaceae</taxon>
        <taxon>Vulcanisaeta</taxon>
    </lineage>
</organism>
<dbReference type="HAMAP" id="MF_00786">
    <property type="entry name" value="CbiT"/>
    <property type="match status" value="1"/>
</dbReference>
<feature type="binding site" evidence="5">
    <location>
        <position position="74"/>
    </location>
    <ligand>
        <name>S-adenosyl-L-methionine</name>
        <dbReference type="ChEBI" id="CHEBI:59789"/>
    </ligand>
</feature>
<name>E1QNJ5_VULDI</name>
<proteinExistence type="inferred from homology"/>
<keyword evidence="2 5" id="KW-0489">Methyltransferase</keyword>
<dbReference type="PANTHER" id="PTHR43182">
    <property type="entry name" value="COBALT-PRECORRIN-6B C(15)-METHYLTRANSFERASE (DECARBOXYLATING)"/>
    <property type="match status" value="1"/>
</dbReference>
<dbReference type="GO" id="GO:0043776">
    <property type="term" value="F:cobalt-precorrin-6B C5-methyltransferase activity"/>
    <property type="evidence" value="ECO:0007669"/>
    <property type="project" value="RHEA"/>
</dbReference>
<dbReference type="InterPro" id="IPR023475">
    <property type="entry name" value="CbiT"/>
</dbReference>
<dbReference type="GO" id="GO:0032259">
    <property type="term" value="P:methylation"/>
    <property type="evidence" value="ECO:0007669"/>
    <property type="project" value="UniProtKB-KW"/>
</dbReference>
<dbReference type="Pfam" id="PF13847">
    <property type="entry name" value="Methyltransf_31"/>
    <property type="match status" value="1"/>
</dbReference>
<dbReference type="Proteomes" id="UP000006681">
    <property type="component" value="Chromosome"/>
</dbReference>
<sequence length="219" mass="23436">MSNPLWRYVTPGIPDELFERVEGIPMTKEEVRALVISKLRLREDSRVLDIGSGTGSVTVEAALMARRGLVYAIDSDENAVELTRRNAIRFGVSDRVIVIHGEAPEALNQVPGEVDAAFVGGSGGKLRDIIVGVRGKLSVGGRLVIDAITLENASLALATMAELGFVNVEVTEVVIAKGLRTGVGTVMLSRNPIFIIAGEKNMCGRVSSVVSIKDAIKQR</sequence>
<dbReference type="GO" id="GO:0019251">
    <property type="term" value="P:anaerobic cobalamin biosynthetic process"/>
    <property type="evidence" value="ECO:0007669"/>
    <property type="project" value="UniProtKB-UniRule"/>
</dbReference>
<comment type="pathway">
    <text evidence="5">Cofactor biosynthesis; adenosylcobalamin biosynthesis; cob(II)yrinate a,c-diamide from sirohydrochlorin (anaerobic route): step 8/10.</text>
</comment>
<reference evidence="8" key="2">
    <citation type="journal article" date="2010" name="Stand. Genomic Sci.">
        <title>Complete genome sequence of Vulcanisaeta distributa type strain (IC-017T).</title>
        <authorList>
            <person name="Mavromatis K."/>
            <person name="Sikorski J."/>
            <person name="Pabst E."/>
            <person name="Teshima H."/>
            <person name="Lapidus A."/>
            <person name="Lucas S."/>
            <person name="Nolan M."/>
            <person name="Glavina Del Rio T."/>
            <person name="Cheng J."/>
            <person name="Bruce D."/>
            <person name="Goodwin L."/>
            <person name="Pitluck S."/>
            <person name="Liolios K."/>
            <person name="Ivanova N."/>
            <person name="Mikhailova N."/>
            <person name="Pati A."/>
            <person name="Chen A."/>
            <person name="Palaniappan K."/>
            <person name="Land M."/>
            <person name="Hauser L."/>
            <person name="Chang Y."/>
            <person name="Jeffries C."/>
            <person name="Rohde M."/>
            <person name="Spring S."/>
            <person name="Goker M."/>
            <person name="Wirth R."/>
            <person name="Woyke T."/>
            <person name="Bristow J."/>
            <person name="Eisen J."/>
            <person name="Markowitz V."/>
            <person name="Hugenholtz P."/>
            <person name="Klenk H."/>
            <person name="Kyrpides N."/>
        </authorList>
    </citation>
    <scope>NUCLEOTIDE SEQUENCE [LARGE SCALE GENOMIC DNA]</scope>
    <source>
        <strain evidence="8">DSM 14429 / JCM 11212 / NBRC 100878 / IC-017</strain>
    </source>
</reference>
<feature type="binding site" evidence="5">
    <location>
        <position position="103"/>
    </location>
    <ligand>
        <name>S-adenosyl-L-methionine</name>
        <dbReference type="ChEBI" id="CHEBI:59789"/>
    </ligand>
</feature>
<dbReference type="RefSeq" id="WP_013337008.1">
    <property type="nucleotide sequence ID" value="NC_014537.1"/>
</dbReference>
<accession>E1QNJ5</accession>
<reference evidence="7 8" key="1">
    <citation type="journal article" date="2010" name="Stand. Genomic Sci.">
        <title>Complete genome sequence of Vulcanisaeta distributa type strain (IC-017).</title>
        <authorList>
            <person name="Mavromatis K."/>
            <person name="Sikorski J."/>
            <person name="Pabst E."/>
            <person name="Teshima H."/>
            <person name="Lapidus A."/>
            <person name="Lucas S."/>
            <person name="Nolan M."/>
            <person name="Glavina Del Rio T."/>
            <person name="Cheng J.F."/>
            <person name="Bruce D."/>
            <person name="Goodwin L."/>
            <person name="Pitluck S."/>
            <person name="Liolios K."/>
            <person name="Ivanova N."/>
            <person name="Mikhailova N."/>
            <person name="Pati A."/>
            <person name="Chen A."/>
            <person name="Palaniappan K."/>
            <person name="Land M."/>
            <person name="Hauser L."/>
            <person name="Chang Y.J."/>
            <person name="Jeffries C.D."/>
            <person name="Rohde M."/>
            <person name="Spring S."/>
            <person name="Goker M."/>
            <person name="Wirth R."/>
            <person name="Woyke T."/>
            <person name="Bristow J."/>
            <person name="Eisen J.A."/>
            <person name="Markowitz V."/>
            <person name="Hugenholtz P."/>
            <person name="Klenk H.P."/>
            <person name="Kyrpides N.C."/>
        </authorList>
    </citation>
    <scope>NUCLEOTIDE SEQUENCE [LARGE SCALE GENOMIC DNA]</scope>
    <source>
        <strain evidence="8">DSM 14429 / JCM 11212 / NBRC 100878 / IC-017</strain>
    </source>
</reference>
<evidence type="ECO:0000256" key="5">
    <source>
        <dbReference type="HAMAP-Rule" id="MF_00786"/>
    </source>
</evidence>
<dbReference type="InterPro" id="IPR025714">
    <property type="entry name" value="Methyltranfer_dom"/>
</dbReference>
<dbReference type="InterPro" id="IPR050714">
    <property type="entry name" value="Cobalamin_biosynth_MTase"/>
</dbReference>
<feature type="domain" description="Methyltransferase" evidence="6">
    <location>
        <begin position="43"/>
        <end position="108"/>
    </location>
</feature>
<dbReference type="InterPro" id="IPR014008">
    <property type="entry name" value="Cbl_synth_MTase_CbiT"/>
</dbReference>
<dbReference type="HOGENOM" id="CLU_094143_0_0_2"/>
<keyword evidence="3 5" id="KW-0808">Transferase</keyword>
<keyword evidence="4 5" id="KW-0949">S-adenosyl-L-methionine</keyword>
<dbReference type="OrthoDB" id="6027at2157"/>